<keyword evidence="1 2" id="KW-0238">DNA-binding</keyword>
<dbReference type="GO" id="GO:0005634">
    <property type="term" value="C:nucleus"/>
    <property type="evidence" value="ECO:0007669"/>
    <property type="project" value="UniProtKB-SubCell"/>
</dbReference>
<dbReference type="SUPFAM" id="SSF46785">
    <property type="entry name" value="Winged helix' DNA-binding domain"/>
    <property type="match status" value="1"/>
</dbReference>
<evidence type="ECO:0000313" key="5">
    <source>
        <dbReference type="Proteomes" id="UP000549394"/>
    </source>
</evidence>
<proteinExistence type="predicted"/>
<dbReference type="PROSITE" id="PS50039">
    <property type="entry name" value="FORK_HEAD_3"/>
    <property type="match status" value="1"/>
</dbReference>
<reference evidence="4 5" key="1">
    <citation type="submission" date="2020-08" db="EMBL/GenBank/DDBJ databases">
        <authorList>
            <person name="Hejnol A."/>
        </authorList>
    </citation>
    <scope>NUCLEOTIDE SEQUENCE [LARGE SCALE GENOMIC DNA]</scope>
</reference>
<dbReference type="GO" id="GO:0000978">
    <property type="term" value="F:RNA polymerase II cis-regulatory region sequence-specific DNA binding"/>
    <property type="evidence" value="ECO:0007669"/>
    <property type="project" value="TreeGrafter"/>
</dbReference>
<dbReference type="PANTHER" id="PTHR11829">
    <property type="entry name" value="FORKHEAD BOX PROTEIN"/>
    <property type="match status" value="1"/>
</dbReference>
<evidence type="ECO:0000256" key="1">
    <source>
        <dbReference type="ARBA" id="ARBA00023125"/>
    </source>
</evidence>
<comment type="caution">
    <text evidence="4">The sequence shown here is derived from an EMBL/GenBank/DDBJ whole genome shotgun (WGS) entry which is preliminary data.</text>
</comment>
<comment type="subcellular location">
    <subcellularLocation>
        <location evidence="2">Nucleus</location>
    </subcellularLocation>
</comment>
<dbReference type="GO" id="GO:0030154">
    <property type="term" value="P:cell differentiation"/>
    <property type="evidence" value="ECO:0007669"/>
    <property type="project" value="TreeGrafter"/>
</dbReference>
<evidence type="ECO:0000313" key="4">
    <source>
        <dbReference type="EMBL" id="CAD5123649.1"/>
    </source>
</evidence>
<dbReference type="GO" id="GO:0000981">
    <property type="term" value="F:DNA-binding transcription factor activity, RNA polymerase II-specific"/>
    <property type="evidence" value="ECO:0007669"/>
    <property type="project" value="TreeGrafter"/>
</dbReference>
<dbReference type="PROSITE" id="PS00657">
    <property type="entry name" value="FORK_HEAD_1"/>
    <property type="match status" value="1"/>
</dbReference>
<dbReference type="Proteomes" id="UP000549394">
    <property type="component" value="Unassembled WGS sequence"/>
</dbReference>
<sequence length="227" mass="26137">MQHYPLSSFYGVPPSLAYSQYSYLNFDHIQPPNLQTNYNERTPQDVNYQPPIWNVQSEQSVSPTFSAASDADAATSNSINVTSGGRVRKRPLESGKPPYSYIALICMAISNTPNRCATLREIIEFIETKFPFYKRNTRWHGSIRHNLTLNDCFVKLARRPGDKGHPWSIDPQFEDMFDNGSLLRRRYRFKEGSAAQKKFEKRKEKQNVPKDCISTQYSSHLNVDGNF</sequence>
<dbReference type="AlphaFoldDB" id="A0A7I8W522"/>
<dbReference type="EMBL" id="CAJFCJ010000019">
    <property type="protein sequence ID" value="CAD5123649.1"/>
    <property type="molecule type" value="Genomic_DNA"/>
</dbReference>
<dbReference type="GO" id="GO:0009653">
    <property type="term" value="P:anatomical structure morphogenesis"/>
    <property type="evidence" value="ECO:0007669"/>
    <property type="project" value="TreeGrafter"/>
</dbReference>
<dbReference type="InterPro" id="IPR036390">
    <property type="entry name" value="WH_DNA-bd_sf"/>
</dbReference>
<dbReference type="SMART" id="SM00339">
    <property type="entry name" value="FH"/>
    <property type="match status" value="1"/>
</dbReference>
<dbReference type="OrthoDB" id="5402974at2759"/>
<dbReference type="InterPro" id="IPR036388">
    <property type="entry name" value="WH-like_DNA-bd_sf"/>
</dbReference>
<keyword evidence="2" id="KW-0539">Nucleus</keyword>
<name>A0A7I8W522_9ANNE</name>
<dbReference type="Pfam" id="PF00250">
    <property type="entry name" value="Forkhead"/>
    <property type="match status" value="1"/>
</dbReference>
<evidence type="ECO:0000259" key="3">
    <source>
        <dbReference type="PROSITE" id="PS50039"/>
    </source>
</evidence>
<evidence type="ECO:0000256" key="2">
    <source>
        <dbReference type="PROSITE-ProRule" id="PRU00089"/>
    </source>
</evidence>
<dbReference type="PRINTS" id="PR00053">
    <property type="entry name" value="FORKHEAD"/>
</dbReference>
<dbReference type="Gene3D" id="1.10.10.10">
    <property type="entry name" value="Winged helix-like DNA-binding domain superfamily/Winged helix DNA-binding domain"/>
    <property type="match status" value="1"/>
</dbReference>
<protein>
    <submittedName>
        <fullName evidence="4">DgyrCDS11975</fullName>
    </submittedName>
</protein>
<dbReference type="InterPro" id="IPR001766">
    <property type="entry name" value="Fork_head_dom"/>
</dbReference>
<accession>A0A7I8W522</accession>
<organism evidence="4 5">
    <name type="scientific">Dimorphilus gyrociliatus</name>
    <dbReference type="NCBI Taxonomy" id="2664684"/>
    <lineage>
        <taxon>Eukaryota</taxon>
        <taxon>Metazoa</taxon>
        <taxon>Spiralia</taxon>
        <taxon>Lophotrochozoa</taxon>
        <taxon>Annelida</taxon>
        <taxon>Polychaeta</taxon>
        <taxon>Polychaeta incertae sedis</taxon>
        <taxon>Dinophilidae</taxon>
        <taxon>Dimorphilus</taxon>
    </lineage>
</organism>
<gene>
    <name evidence="4" type="ORF">DGYR_LOCUS11310</name>
</gene>
<keyword evidence="5" id="KW-1185">Reference proteome</keyword>
<feature type="DNA-binding region" description="Fork-head" evidence="2">
    <location>
        <begin position="96"/>
        <end position="187"/>
    </location>
</feature>
<dbReference type="PANTHER" id="PTHR11829:SF343">
    <property type="entry name" value="FORK-HEAD DOMAIN-CONTAINING PROTEIN"/>
    <property type="match status" value="1"/>
</dbReference>
<feature type="domain" description="Fork-head" evidence="3">
    <location>
        <begin position="96"/>
        <end position="187"/>
    </location>
</feature>
<dbReference type="InterPro" id="IPR018122">
    <property type="entry name" value="TF_fork_head_CS_1"/>
</dbReference>
<dbReference type="InterPro" id="IPR050211">
    <property type="entry name" value="FOX_domain-containing"/>
</dbReference>